<proteinExistence type="predicted"/>
<name>A0A173YGA3_9FIRM</name>
<dbReference type="EMBL" id="CYYU01000004">
    <property type="protein sequence ID" value="CUN61808.1"/>
    <property type="molecule type" value="Genomic_DNA"/>
</dbReference>
<evidence type="ECO:0000256" key="1">
    <source>
        <dbReference type="SAM" id="MobiDB-lite"/>
    </source>
</evidence>
<evidence type="ECO:0000313" key="3">
    <source>
        <dbReference type="Proteomes" id="UP000095546"/>
    </source>
</evidence>
<dbReference type="eggNOG" id="ENOG5033XKI">
    <property type="taxonomic scope" value="Bacteria"/>
</dbReference>
<dbReference type="Proteomes" id="UP000095546">
    <property type="component" value="Unassembled WGS sequence"/>
</dbReference>
<dbReference type="RefSeq" id="WP_055160968.1">
    <property type="nucleotide sequence ID" value="NZ_CABIWZ010000004.1"/>
</dbReference>
<dbReference type="OrthoDB" id="1666046at2"/>
<protein>
    <submittedName>
        <fullName evidence="2">Uncharacterized protein</fullName>
    </submittedName>
</protein>
<organism evidence="2 3">
    <name type="scientific">Mitsuokella jalaludinii</name>
    <dbReference type="NCBI Taxonomy" id="187979"/>
    <lineage>
        <taxon>Bacteria</taxon>
        <taxon>Bacillati</taxon>
        <taxon>Bacillota</taxon>
        <taxon>Negativicutes</taxon>
        <taxon>Selenomonadales</taxon>
        <taxon>Selenomonadaceae</taxon>
        <taxon>Mitsuokella</taxon>
    </lineage>
</organism>
<feature type="region of interest" description="Disordered" evidence="1">
    <location>
        <begin position="108"/>
        <end position="131"/>
    </location>
</feature>
<dbReference type="AlphaFoldDB" id="A0A173YGA3"/>
<evidence type="ECO:0000313" key="2">
    <source>
        <dbReference type="EMBL" id="CUN61808.1"/>
    </source>
</evidence>
<feature type="compositionally biased region" description="Basic and acidic residues" evidence="1">
    <location>
        <begin position="111"/>
        <end position="120"/>
    </location>
</feature>
<sequence length="131" mass="14890">MLYIVTKLVTEGQQKAFSIIGASEDKKRAASIAAEVYKDYNKNASFQNIEMITEWLATRQNYSFRKDKDHRLQLAITPLEGEVQPEEKQLVFSAAAEEEELMRRVSQALFEGKHTAERGPKAQTHSCPLES</sequence>
<accession>A0A173YGA3</accession>
<keyword evidence="3" id="KW-1185">Reference proteome</keyword>
<reference evidence="2 3" key="1">
    <citation type="submission" date="2015-09" db="EMBL/GenBank/DDBJ databases">
        <authorList>
            <consortium name="Pathogen Informatics"/>
        </authorList>
    </citation>
    <scope>NUCLEOTIDE SEQUENCE [LARGE SCALE GENOMIC DNA]</scope>
    <source>
        <strain evidence="2 3">2789STDY5608828</strain>
    </source>
</reference>
<gene>
    <name evidence="2" type="ORF">ERS852385_00922</name>
</gene>